<organism evidence="6 7">
    <name type="scientific">Tetracentron sinense</name>
    <name type="common">Spur-leaf</name>
    <dbReference type="NCBI Taxonomy" id="13715"/>
    <lineage>
        <taxon>Eukaryota</taxon>
        <taxon>Viridiplantae</taxon>
        <taxon>Streptophyta</taxon>
        <taxon>Embryophyta</taxon>
        <taxon>Tracheophyta</taxon>
        <taxon>Spermatophyta</taxon>
        <taxon>Magnoliopsida</taxon>
        <taxon>Trochodendrales</taxon>
        <taxon>Trochodendraceae</taxon>
        <taxon>Tetracentron</taxon>
    </lineage>
</organism>
<dbReference type="InterPro" id="IPR035441">
    <property type="entry name" value="TFIIS/LEDGF_dom_sf"/>
</dbReference>
<dbReference type="CDD" id="cd00183">
    <property type="entry name" value="TFIIS_I"/>
    <property type="match status" value="1"/>
</dbReference>
<dbReference type="Pfam" id="PF08711">
    <property type="entry name" value="Med26"/>
    <property type="match status" value="1"/>
</dbReference>
<evidence type="ECO:0000256" key="2">
    <source>
        <dbReference type="ARBA" id="ARBA00023242"/>
    </source>
</evidence>
<evidence type="ECO:0000259" key="5">
    <source>
        <dbReference type="PROSITE" id="PS51319"/>
    </source>
</evidence>
<proteinExistence type="predicted"/>
<dbReference type="PROSITE" id="PS51319">
    <property type="entry name" value="TFIIS_N"/>
    <property type="match status" value="1"/>
</dbReference>
<evidence type="ECO:0000256" key="3">
    <source>
        <dbReference type="PROSITE-ProRule" id="PRU00649"/>
    </source>
</evidence>
<evidence type="ECO:0000313" key="6">
    <source>
        <dbReference type="EMBL" id="KAF8395734.1"/>
    </source>
</evidence>
<sequence length="561" mass="63442">MLPKPKKERAPPKPFTPLLLDQFLSILVERKLITLCDPIPLQPLAKRNCNYKEHEHCAFHQGSRHSTDHCIALKHAIEDLINEGKLDYVPVQSKSPLQLSETGDGNFTVRRRFVDSVLREYKLRRLIIVMAVKSGSLDYWRKYFRSANSNIFEVIEYAIIVAASDCPKEFKIMRDQIAERLFSCRLSNYLGFDHVKEEGDEGFESDFDGIGDDFVSKVNSSTDDHVEMKMNQVSNCSYDELEALTEEIEDESEIVGEVLRIKGILANSQDESNGVLFDSLRRLQLMALSVDILKATEIGKAVNGLRKHGSKEIRNLVRTLIDEWKNIVDEWVSAAAAIAEGSPDSVNPSVVDDEEGLPSPPMDDGVFFATQAISMEFSQFFDGMDDDGNPRNSGEINKNRENGRKSSMENHNIIKRKQLPHEANEVIKDKMGQQKKQVAVIKQTKPSNTKSGPGKPPKPSSLQKTNNETKFQQKLGNVAVQKRQLAGRQDKSKCSDEDSVQMKLEASKRKLHQGYLQADNAKKQRTIQVMELCDLPKQGLGNKNHLVKRANHNRNWANGRR</sequence>
<feature type="compositionally biased region" description="Basic and acidic residues" evidence="4">
    <location>
        <begin position="397"/>
        <end position="408"/>
    </location>
</feature>
<name>A0A835DCZ8_TETSI</name>
<keyword evidence="7" id="KW-1185">Reference proteome</keyword>
<dbReference type="SUPFAM" id="SSF47676">
    <property type="entry name" value="Conserved domain common to transcription factors TFIIS, elongin A, CRSP70"/>
    <property type="match status" value="1"/>
</dbReference>
<dbReference type="EMBL" id="JABCRI010000013">
    <property type="protein sequence ID" value="KAF8395734.1"/>
    <property type="molecule type" value="Genomic_DNA"/>
</dbReference>
<keyword evidence="2 3" id="KW-0539">Nucleus</keyword>
<comment type="subcellular location">
    <subcellularLocation>
        <location evidence="1 3">Nucleus</location>
    </subcellularLocation>
</comment>
<dbReference type="InterPro" id="IPR017923">
    <property type="entry name" value="TFIIS_N"/>
</dbReference>
<dbReference type="PANTHER" id="PTHR46554">
    <property type="entry name" value="MEDIATOR OF RNA POLYMERASE II TRANSCRIPTION SUBUNIT 26A-RELATED"/>
    <property type="match status" value="1"/>
</dbReference>
<comment type="caution">
    <text evidence="6">The sequence shown here is derived from an EMBL/GenBank/DDBJ whole genome shotgun (WGS) entry which is preliminary data.</text>
</comment>
<evidence type="ECO:0000313" key="7">
    <source>
        <dbReference type="Proteomes" id="UP000655225"/>
    </source>
</evidence>
<reference evidence="6 7" key="1">
    <citation type="submission" date="2020-04" db="EMBL/GenBank/DDBJ databases">
        <title>Plant Genome Project.</title>
        <authorList>
            <person name="Zhang R.-G."/>
        </authorList>
    </citation>
    <scope>NUCLEOTIDE SEQUENCE [LARGE SCALE GENOMIC DNA]</scope>
    <source>
        <strain evidence="6">YNK0</strain>
        <tissue evidence="6">Leaf</tissue>
    </source>
</reference>
<gene>
    <name evidence="6" type="ORF">HHK36_019685</name>
</gene>
<dbReference type="GO" id="GO:0005634">
    <property type="term" value="C:nucleus"/>
    <property type="evidence" value="ECO:0007669"/>
    <property type="project" value="UniProtKB-SubCell"/>
</dbReference>
<dbReference type="SMART" id="SM00509">
    <property type="entry name" value="TFS2N"/>
    <property type="match status" value="1"/>
</dbReference>
<accession>A0A835DCZ8</accession>
<evidence type="ECO:0000256" key="1">
    <source>
        <dbReference type="ARBA" id="ARBA00004123"/>
    </source>
</evidence>
<feature type="domain" description="TFIIS N-terminal" evidence="5">
    <location>
        <begin position="256"/>
        <end position="331"/>
    </location>
</feature>
<feature type="region of interest" description="Disordered" evidence="4">
    <location>
        <begin position="380"/>
        <end position="464"/>
    </location>
</feature>
<dbReference type="OrthoDB" id="44867at2759"/>
<evidence type="ECO:0000256" key="4">
    <source>
        <dbReference type="SAM" id="MobiDB-lite"/>
    </source>
</evidence>
<feature type="compositionally biased region" description="Basic and acidic residues" evidence="4">
    <location>
        <begin position="419"/>
        <end position="432"/>
    </location>
</feature>
<dbReference type="PANTHER" id="PTHR46554:SF2">
    <property type="entry name" value="TFIIS N-TERMINAL DOMAIN-CONTAINING PROTEIN"/>
    <property type="match status" value="1"/>
</dbReference>
<dbReference type="OMA" id="HEDNNHE"/>
<dbReference type="AlphaFoldDB" id="A0A835DCZ8"/>
<protein>
    <recommendedName>
        <fullName evidence="5">TFIIS N-terminal domain-containing protein</fullName>
    </recommendedName>
</protein>
<dbReference type="Proteomes" id="UP000655225">
    <property type="component" value="Unassembled WGS sequence"/>
</dbReference>
<dbReference type="Gene3D" id="1.20.930.10">
    <property type="entry name" value="Conserved domain common to transcription factors TFIIS, elongin A, CRSP70"/>
    <property type="match status" value="1"/>
</dbReference>
<dbReference type="InterPro" id="IPR003617">
    <property type="entry name" value="TFIIS/CRSP70_N_sub"/>
</dbReference>